<evidence type="ECO:0000259" key="3">
    <source>
        <dbReference type="Pfam" id="PF01370"/>
    </source>
</evidence>
<reference evidence="4 5" key="6">
    <citation type="journal article" date="2011" name="Appl. Environ. Microbiol.">
        <title>Involvement of the azorhizobial chromosome partition gene (parA) in the onset of bacteroid differentiation during Sesbania rostrata stem nodule development.</title>
        <authorList>
            <person name="Liu CT."/>
            <person name="Lee KB."/>
            <person name="Wang YS."/>
            <person name="Peng MH."/>
            <person name="Lee KT."/>
            <person name="Suzuki S."/>
            <person name="Suzuki T."/>
            <person name="Oyaizu H."/>
        </authorList>
    </citation>
    <scope>NUCLEOTIDE SEQUENCE [LARGE SCALE GENOMIC DNA]</scope>
    <source>
        <strain evidence="5">ATCC 43989 / DSM 5975 / JCM 20966 / LMG 6465 / NBRC 14845 / NCIMB 13405 / ORS 571</strain>
    </source>
</reference>
<dbReference type="Gene3D" id="3.40.50.720">
    <property type="entry name" value="NAD(P)-binding Rossmann-like Domain"/>
    <property type="match status" value="1"/>
</dbReference>
<comment type="pathway">
    <text evidence="1">Bacterial outer membrane biogenesis; LPS O-antigen biosynthesis.</text>
</comment>
<reference evidence="4 5" key="3">
    <citation type="journal article" date="2008" name="BMC Genomics">
        <title>The genome of the versatile nitrogen fixer Azorhizobium caulinodans ORS571.</title>
        <authorList>
            <person name="Lee KB."/>
            <person name="Backer P.D."/>
            <person name="Aono T."/>
            <person name="Liu CT."/>
            <person name="Suzuki S."/>
            <person name="Suzuki T."/>
            <person name="Kaneko T."/>
            <person name="Yamada M."/>
            <person name="Tabata S."/>
            <person name="Kupfer D.M."/>
            <person name="Najar F.Z."/>
            <person name="Wiley G.B."/>
            <person name="Roe B."/>
            <person name="Binnewies T.T."/>
            <person name="Ussery D.W."/>
            <person name="D'Haeze W."/>
            <person name="Herder J.D."/>
            <person name="Gevers D."/>
            <person name="Vereecke D."/>
            <person name="Holsters M."/>
            <person name="Oyaizu H."/>
        </authorList>
    </citation>
    <scope>NUCLEOTIDE SEQUENCE [LARGE SCALE GENOMIC DNA]</scope>
    <source>
        <strain evidence="5">ATCC 43989 / DSM 5975 / JCM 20966 / LMG 6465 / NBRC 14845 / NCIMB 13405 / ORS 571</strain>
    </source>
</reference>
<feature type="domain" description="NAD-dependent epimerase/dehydratase" evidence="3">
    <location>
        <begin position="6"/>
        <end position="243"/>
    </location>
</feature>
<evidence type="ECO:0000256" key="1">
    <source>
        <dbReference type="ARBA" id="ARBA00005125"/>
    </source>
</evidence>
<reference evidence="4 5" key="4">
    <citation type="journal article" date="2009" name="Appl. Environ. Microbiol.">
        <title>Comparative genome-wide transcriptional profiling of Azorhizobium caulinodans ORS571 grown under free-living and symbiotic conditions.</title>
        <authorList>
            <person name="Tsukada S."/>
            <person name="Aono T."/>
            <person name="Akiba N."/>
            <person name="Lee KB."/>
            <person name="Liu CT."/>
            <person name="Toyazaki H."/>
            <person name="Oyaizu H."/>
        </authorList>
    </citation>
    <scope>NUCLEOTIDE SEQUENCE [LARGE SCALE GENOMIC DNA]</scope>
    <source>
        <strain evidence="5">ATCC 43989 / DSM 5975 / JCM 20966 / LMG 6465 / NBRC 14845 / NCIMB 13405 / ORS 571</strain>
    </source>
</reference>
<dbReference type="PANTHER" id="PTHR43000">
    <property type="entry name" value="DTDP-D-GLUCOSE 4,6-DEHYDRATASE-RELATED"/>
    <property type="match status" value="1"/>
</dbReference>
<dbReference type="Proteomes" id="UP000000270">
    <property type="component" value="Chromosome"/>
</dbReference>
<reference evidence="4 5" key="5">
    <citation type="journal article" date="2010" name="Appl. Environ. Microbiol.">
        <title>phrR-like gene praR of Azorhizobium caulinodans ORS571 is essential for symbiosis with Sesbania rostrata and is involved in expression of reb genes.</title>
        <authorList>
            <person name="Akiba N."/>
            <person name="Aono T."/>
            <person name="Toyazaki H."/>
            <person name="Sato S."/>
            <person name="Oyaizu H."/>
        </authorList>
    </citation>
    <scope>NUCLEOTIDE SEQUENCE [LARGE SCALE GENOMIC DNA]</scope>
    <source>
        <strain evidence="5">ATCC 43989 / DSM 5975 / JCM 20966 / LMG 6465 / NBRC 14845 / NCIMB 13405 / ORS 571</strain>
    </source>
</reference>
<accession>A8HXN7</accession>
<reference evidence="4 5" key="1">
    <citation type="journal article" date="2007" name="Appl. Environ. Microbiol.">
        <title>Rhizobial factors required for stem nodule maturation and maintenance in Sesbania rostrata-Azorhizobium caulinodans ORS571 symbiosis.</title>
        <authorList>
            <person name="Suzuki S."/>
            <person name="Aono T."/>
            <person name="Lee KB."/>
            <person name="Suzuki T."/>
            <person name="Liu CT."/>
            <person name="Miwa H."/>
            <person name="Wakao S."/>
            <person name="Iki T."/>
            <person name="Oyaizu H."/>
        </authorList>
    </citation>
    <scope>NUCLEOTIDE SEQUENCE [LARGE SCALE GENOMIC DNA]</scope>
    <source>
        <strain evidence="5">ATCC 43989 / DSM 5975 / JCM 20966 / LMG 6465 / NBRC 14845 / NCIMB 13405 / ORS 571</strain>
    </source>
</reference>
<sequence length="320" mass="34007">MVEHHLILGGCGFIGRHVAILLARAGHKVILADRVPLSFGFDDDVAGSIAWSPFDLATADWDDLIAGIDVIHHYAWASIPSSANADPGADMKGNVLPTIALLDAMRARQEERKRRLVFSSSGGTVYGRLHRVPVREDHALSPLNAYGAGKAAAELYISTYSNLHGLDTRIARLSNPFGAGQNLARGQGAATTFLARAINNEQIVIWGDGEVVRDYVHIADAAAGLVALACANSVGASHTFNIGSGQGVTLNAIIAELETELGRPLDVRYEPARPYDVPVSVLDISAAHAALGWRPRLSFAEGIRLTLADLAAGHAFSSLR</sequence>
<dbReference type="AlphaFoldDB" id="A8HXN7"/>
<proteinExistence type="inferred from homology"/>
<dbReference type="STRING" id="438753.AZC_1522"/>
<dbReference type="eggNOG" id="COG0451">
    <property type="taxonomic scope" value="Bacteria"/>
</dbReference>
<comment type="similarity">
    <text evidence="2">Belongs to the NAD(P)-dependent epimerase/dehydratase family.</text>
</comment>
<dbReference type="InterPro" id="IPR001509">
    <property type="entry name" value="Epimerase_deHydtase"/>
</dbReference>
<dbReference type="HOGENOM" id="CLU_007383_1_7_5"/>
<dbReference type="EMBL" id="AP009384">
    <property type="protein sequence ID" value="BAF87520.1"/>
    <property type="molecule type" value="Genomic_DNA"/>
</dbReference>
<dbReference type="RefSeq" id="WP_012170050.1">
    <property type="nucleotide sequence ID" value="NC_009937.1"/>
</dbReference>
<dbReference type="Gene3D" id="3.90.25.10">
    <property type="entry name" value="UDP-galactose 4-epimerase, domain 1"/>
    <property type="match status" value="1"/>
</dbReference>
<gene>
    <name evidence="4" type="ordered locus">AZC_1522</name>
</gene>
<dbReference type="SUPFAM" id="SSF51735">
    <property type="entry name" value="NAD(P)-binding Rossmann-fold domains"/>
    <property type="match status" value="1"/>
</dbReference>
<organism evidence="4 5">
    <name type="scientific">Azorhizobium caulinodans (strain ATCC 43989 / DSM 5975 / JCM 20966 / LMG 6465 / NBRC 14845 / NCIMB 13405 / ORS 571)</name>
    <dbReference type="NCBI Taxonomy" id="438753"/>
    <lineage>
        <taxon>Bacteria</taxon>
        <taxon>Pseudomonadati</taxon>
        <taxon>Pseudomonadota</taxon>
        <taxon>Alphaproteobacteria</taxon>
        <taxon>Hyphomicrobiales</taxon>
        <taxon>Xanthobacteraceae</taxon>
        <taxon>Azorhizobium</taxon>
    </lineage>
</organism>
<protein>
    <submittedName>
        <fullName evidence="4">NAD-dependent epimerase</fullName>
    </submittedName>
</protein>
<reference evidence="5" key="2">
    <citation type="submission" date="2007-04" db="EMBL/GenBank/DDBJ databases">
        <title>Complete genome sequence of the nitrogen-fixing bacterium Azorhizobium caulinodans ORS571.</title>
        <authorList>
            <person name="Lee K.B."/>
            <person name="Backer P.D."/>
            <person name="Aono T."/>
            <person name="Liu C.T."/>
            <person name="Suzuki S."/>
            <person name="Suzuki T."/>
            <person name="Kaneko T."/>
            <person name="Yamada M."/>
            <person name="Tabata S."/>
            <person name="Kupfer D.M."/>
            <person name="Najar F.Z."/>
            <person name="Wiley G.B."/>
            <person name="Roe B."/>
            <person name="Binnewies T."/>
            <person name="Ussery D."/>
            <person name="Vereecke D."/>
            <person name="Gevers D."/>
            <person name="Holsters M."/>
            <person name="Oyaizu H."/>
        </authorList>
    </citation>
    <scope>NUCLEOTIDE SEQUENCE [LARGE SCALE GENOMIC DNA]</scope>
    <source>
        <strain evidence="5">ATCC 43989 / DSM 5975 / JCM 20966 / LMG 6465 / NBRC 14845 / NCIMB 13405 / ORS 571</strain>
    </source>
</reference>
<name>A8HXN7_AZOC5</name>
<dbReference type="Pfam" id="PF01370">
    <property type="entry name" value="Epimerase"/>
    <property type="match status" value="1"/>
</dbReference>
<keyword evidence="5" id="KW-1185">Reference proteome</keyword>
<evidence type="ECO:0000256" key="2">
    <source>
        <dbReference type="ARBA" id="ARBA00007637"/>
    </source>
</evidence>
<evidence type="ECO:0000313" key="4">
    <source>
        <dbReference type="EMBL" id="BAF87520.1"/>
    </source>
</evidence>
<dbReference type="InterPro" id="IPR036291">
    <property type="entry name" value="NAD(P)-bd_dom_sf"/>
</dbReference>
<evidence type="ECO:0000313" key="5">
    <source>
        <dbReference type="Proteomes" id="UP000000270"/>
    </source>
</evidence>
<dbReference type="KEGG" id="azc:AZC_1522"/>